<keyword evidence="3" id="KW-1185">Reference proteome</keyword>
<dbReference type="PANTHER" id="PTHR22617:SF23">
    <property type="entry name" value="CHEMOTAXIS PROTEIN CHEW"/>
    <property type="match status" value="1"/>
</dbReference>
<dbReference type="SUPFAM" id="SSF50341">
    <property type="entry name" value="CheW-like"/>
    <property type="match status" value="1"/>
</dbReference>
<accession>A0A928VIS5</accession>
<dbReference type="Gene3D" id="2.40.50.180">
    <property type="entry name" value="CheA-289, Domain 4"/>
    <property type="match status" value="1"/>
</dbReference>
<evidence type="ECO:0000259" key="1">
    <source>
        <dbReference type="PROSITE" id="PS50851"/>
    </source>
</evidence>
<evidence type="ECO:0000313" key="3">
    <source>
        <dbReference type="Proteomes" id="UP000625316"/>
    </source>
</evidence>
<dbReference type="Gene3D" id="2.30.30.40">
    <property type="entry name" value="SH3 Domains"/>
    <property type="match status" value="1"/>
</dbReference>
<dbReference type="Proteomes" id="UP000625316">
    <property type="component" value="Unassembled WGS sequence"/>
</dbReference>
<evidence type="ECO:0000313" key="2">
    <source>
        <dbReference type="EMBL" id="MBE9029100.1"/>
    </source>
</evidence>
<dbReference type="Pfam" id="PF01584">
    <property type="entry name" value="CheW"/>
    <property type="match status" value="1"/>
</dbReference>
<dbReference type="PANTHER" id="PTHR22617">
    <property type="entry name" value="CHEMOTAXIS SENSOR HISTIDINE KINASE-RELATED"/>
    <property type="match status" value="1"/>
</dbReference>
<dbReference type="SMART" id="SM00260">
    <property type="entry name" value="CheW"/>
    <property type="match status" value="1"/>
</dbReference>
<sequence>MQVPVPQTAKPADRLQTLLPQLFEVDERTGNAFLRLQVSADTAMVLPLDCVEETQLLTPQDITPMPNMPNHVLGLMRIRGQVLWLSSLAKLLGLTTDVERAYRYETIVIRITPNAGGSESDSDSDLFLGLTVNQIKGSIRFAAEDIAPIEANVDSHLQPFLSGQVTQDNETLLILNPEALANIG</sequence>
<reference evidence="2" key="1">
    <citation type="submission" date="2020-10" db="EMBL/GenBank/DDBJ databases">
        <authorList>
            <person name="Castelo-Branco R."/>
            <person name="Eusebio N."/>
            <person name="Adriana R."/>
            <person name="Vieira A."/>
            <person name="Brugerolle De Fraissinette N."/>
            <person name="Rezende De Castro R."/>
            <person name="Schneider M.P."/>
            <person name="Vasconcelos V."/>
            <person name="Leao P.N."/>
        </authorList>
    </citation>
    <scope>NUCLEOTIDE SEQUENCE</scope>
    <source>
        <strain evidence="2">LEGE 11480</strain>
    </source>
</reference>
<protein>
    <submittedName>
        <fullName evidence="2">Chemotaxis protein CheW</fullName>
    </submittedName>
</protein>
<dbReference type="InterPro" id="IPR039315">
    <property type="entry name" value="CheW"/>
</dbReference>
<dbReference type="GO" id="GO:0005829">
    <property type="term" value="C:cytosol"/>
    <property type="evidence" value="ECO:0007669"/>
    <property type="project" value="TreeGrafter"/>
</dbReference>
<feature type="domain" description="CheW-like" evidence="1">
    <location>
        <begin position="30"/>
        <end position="184"/>
    </location>
</feature>
<dbReference type="GO" id="GO:0007165">
    <property type="term" value="P:signal transduction"/>
    <property type="evidence" value="ECO:0007669"/>
    <property type="project" value="InterPro"/>
</dbReference>
<dbReference type="RefSeq" id="WP_264323919.1">
    <property type="nucleotide sequence ID" value="NZ_JADEXQ010000011.1"/>
</dbReference>
<dbReference type="AlphaFoldDB" id="A0A928VIS5"/>
<name>A0A928VIS5_9CYAN</name>
<proteinExistence type="predicted"/>
<comment type="caution">
    <text evidence="2">The sequence shown here is derived from an EMBL/GenBank/DDBJ whole genome shotgun (WGS) entry which is preliminary data.</text>
</comment>
<dbReference type="InterPro" id="IPR002545">
    <property type="entry name" value="CheW-lke_dom"/>
</dbReference>
<dbReference type="GO" id="GO:0006935">
    <property type="term" value="P:chemotaxis"/>
    <property type="evidence" value="ECO:0007669"/>
    <property type="project" value="InterPro"/>
</dbReference>
<dbReference type="EMBL" id="JADEXQ010000011">
    <property type="protein sequence ID" value="MBE9029100.1"/>
    <property type="molecule type" value="Genomic_DNA"/>
</dbReference>
<dbReference type="InterPro" id="IPR036061">
    <property type="entry name" value="CheW-like_dom_sf"/>
</dbReference>
<gene>
    <name evidence="2" type="ORF">IQ266_04905</name>
</gene>
<dbReference type="PROSITE" id="PS50851">
    <property type="entry name" value="CHEW"/>
    <property type="match status" value="1"/>
</dbReference>
<organism evidence="2 3">
    <name type="scientific">Romeriopsis navalis LEGE 11480</name>
    <dbReference type="NCBI Taxonomy" id="2777977"/>
    <lineage>
        <taxon>Bacteria</taxon>
        <taxon>Bacillati</taxon>
        <taxon>Cyanobacteriota</taxon>
        <taxon>Cyanophyceae</taxon>
        <taxon>Leptolyngbyales</taxon>
        <taxon>Leptolyngbyaceae</taxon>
        <taxon>Romeriopsis</taxon>
        <taxon>Romeriopsis navalis</taxon>
    </lineage>
</organism>